<dbReference type="Proteomes" id="UP000746918">
    <property type="component" value="Unassembled WGS sequence"/>
</dbReference>
<protein>
    <recommendedName>
        <fullName evidence="3 13">Membrane protein insertase YidC</fullName>
    </recommendedName>
    <alternativeName>
        <fullName evidence="12 13">Foldase YidC</fullName>
    </alternativeName>
    <alternativeName>
        <fullName evidence="11 13">Membrane integrase YidC</fullName>
    </alternativeName>
    <alternativeName>
        <fullName evidence="13">Membrane protein YidC</fullName>
    </alternativeName>
</protein>
<evidence type="ECO:0000256" key="7">
    <source>
        <dbReference type="ARBA" id="ARBA00022927"/>
    </source>
</evidence>
<keyword evidence="6 13" id="KW-0812">Transmembrane</keyword>
<keyword evidence="5 13" id="KW-1003">Cell membrane</keyword>
<evidence type="ECO:0000256" key="9">
    <source>
        <dbReference type="ARBA" id="ARBA00023136"/>
    </source>
</evidence>
<evidence type="ECO:0000256" key="1">
    <source>
        <dbReference type="ARBA" id="ARBA00004429"/>
    </source>
</evidence>
<accession>A0ABS7I7K7</accession>
<proteinExistence type="inferred from homology"/>
<evidence type="ECO:0000256" key="4">
    <source>
        <dbReference type="ARBA" id="ARBA00022448"/>
    </source>
</evidence>
<evidence type="ECO:0000256" key="8">
    <source>
        <dbReference type="ARBA" id="ARBA00022989"/>
    </source>
</evidence>
<dbReference type="NCBIfam" id="NF002353">
    <property type="entry name" value="PRK01318.1-4"/>
    <property type="match status" value="1"/>
</dbReference>
<feature type="transmembrane region" description="Helical" evidence="13">
    <location>
        <begin position="389"/>
        <end position="408"/>
    </location>
</feature>
<evidence type="ECO:0000313" key="17">
    <source>
        <dbReference type="Proteomes" id="UP000746918"/>
    </source>
</evidence>
<comment type="subcellular location">
    <subcellularLocation>
        <location evidence="1">Cell inner membrane</location>
        <topology evidence="1">Multi-pass membrane protein</topology>
    </subcellularLocation>
    <subcellularLocation>
        <location evidence="13">Cell membrane</location>
        <topology evidence="13">Multi-pass membrane protein</topology>
    </subcellularLocation>
</comment>
<dbReference type="PANTHER" id="PTHR12428:SF65">
    <property type="entry name" value="CYTOCHROME C OXIDASE ASSEMBLY PROTEIN COX18, MITOCHONDRIAL"/>
    <property type="match status" value="1"/>
</dbReference>
<dbReference type="EMBL" id="JAIFRO010000001">
    <property type="protein sequence ID" value="MBX4335151.1"/>
    <property type="molecule type" value="Genomic_DNA"/>
</dbReference>
<dbReference type="Pfam" id="PF14849">
    <property type="entry name" value="YidC_periplas"/>
    <property type="match status" value="1"/>
</dbReference>
<evidence type="ECO:0000256" key="10">
    <source>
        <dbReference type="ARBA" id="ARBA00023186"/>
    </source>
</evidence>
<evidence type="ECO:0000259" key="15">
    <source>
        <dbReference type="Pfam" id="PF14849"/>
    </source>
</evidence>
<dbReference type="PANTHER" id="PTHR12428">
    <property type="entry name" value="OXA1"/>
    <property type="match status" value="1"/>
</dbReference>
<dbReference type="InterPro" id="IPR038221">
    <property type="entry name" value="YidC_periplasmic_sf"/>
</dbReference>
<organism evidence="16 17">
    <name type="scientific">Bartonella raoultii</name>
    <dbReference type="NCBI Taxonomy" id="1457020"/>
    <lineage>
        <taxon>Bacteria</taxon>
        <taxon>Pseudomonadati</taxon>
        <taxon>Pseudomonadota</taxon>
        <taxon>Alphaproteobacteria</taxon>
        <taxon>Hyphomicrobiales</taxon>
        <taxon>Bartonellaceae</taxon>
        <taxon>Bartonella</taxon>
    </lineage>
</organism>
<gene>
    <name evidence="13 16" type="primary">yidC</name>
    <name evidence="16" type="ORF">K3248_00725</name>
</gene>
<keyword evidence="8 13" id="KW-1133">Transmembrane helix</keyword>
<feature type="transmembrane region" description="Helical" evidence="13">
    <location>
        <begin position="510"/>
        <end position="533"/>
    </location>
</feature>
<dbReference type="CDD" id="cd20070">
    <property type="entry name" value="5TM_YidC_Alb3"/>
    <property type="match status" value="1"/>
</dbReference>
<keyword evidence="4 13" id="KW-0813">Transport</keyword>
<keyword evidence="7 13" id="KW-0653">Protein transport</keyword>
<dbReference type="RefSeq" id="WP_220716465.1">
    <property type="nucleotide sequence ID" value="NZ_JAIFRO010000001.1"/>
</dbReference>
<comment type="caution">
    <text evidence="16">The sequence shown here is derived from an EMBL/GenBank/DDBJ whole genome shotgun (WGS) entry which is preliminary data.</text>
</comment>
<dbReference type="HAMAP" id="MF_01810">
    <property type="entry name" value="YidC_type1"/>
    <property type="match status" value="1"/>
</dbReference>
<dbReference type="PRINTS" id="PR00701">
    <property type="entry name" value="60KDINNERMP"/>
</dbReference>
<evidence type="ECO:0000256" key="2">
    <source>
        <dbReference type="ARBA" id="ARBA00010527"/>
    </source>
</evidence>
<sequence length="625" mass="71306">MEYNRNFFIAIALSFCVLMAWHFFYVAPKQAELQQKQAIAQQFSKQQSASSAPITHFSDDTSTLDSDTMIDHPMTPEIRKAQLEKTNRIVIKTNELEGSINLVGAQFDDLLLKKYRLTVDKESPEIALLNPKGFTTTYLAEFGFTSTSLSKKALPQSDTQWQIEGNNKILTPSTPVTLIYNNGQGQIFRRTLSIDDHYMFTIQDSISNESDKAIHLSPYARVARAAPPEHTNATYLLHEGMIGIAGDSLKTEKYKALAELDPNPNTGQKSMTFSKVTGGWIGITDKYWAVAIIPPQDKEYTSRFIYFDRLKTHYQSDLLGALLTIAPHETKTVTNHLFAGAKQVEIINHYQNALQIKKFALLIDWGWFDFITKPMFSLIDLLYKQTGNFGIAILLVTVLLKTLLFPLANKSYKSMARMKLLQPLLLEIKEKYADDKDKQQQALIELYKTEKINPLAGCWPMLVQFPIFFALYKVLYITIEMRHAPFFGWIQDLAAPDPTSLFNLFGLLPYTVPAFLMLGAWPLIMGITMFLQMRMNPAPQDQTQAMIFTWMPVIFTFMLASFPVGLVIYWAWNNILSIVQQAIIMKRQGAKIELFDNLKAMWKKAPKHVEQTTKVEKVSKKEVHE</sequence>
<comment type="subunit">
    <text evidence="13">Interacts with the Sec translocase complex via SecD. Specifically interacts with transmembrane segments of nascent integral membrane proteins during membrane integration.</text>
</comment>
<keyword evidence="9 13" id="KW-0472">Membrane</keyword>
<dbReference type="InterPro" id="IPR047196">
    <property type="entry name" value="YidC_ALB_C"/>
</dbReference>
<dbReference type="PRINTS" id="PR01900">
    <property type="entry name" value="YIDCPROTEIN"/>
</dbReference>
<dbReference type="Pfam" id="PF02096">
    <property type="entry name" value="60KD_IMP"/>
    <property type="match status" value="1"/>
</dbReference>
<feature type="domain" description="Membrane insertase YidC/Oxa/ALB C-terminal" evidence="14">
    <location>
        <begin position="389"/>
        <end position="586"/>
    </location>
</feature>
<dbReference type="InterPro" id="IPR019998">
    <property type="entry name" value="Membr_insert_YidC"/>
</dbReference>
<dbReference type="Gene3D" id="2.70.98.90">
    <property type="match status" value="1"/>
</dbReference>
<dbReference type="InterPro" id="IPR028053">
    <property type="entry name" value="Membr_insert_YidC_N"/>
</dbReference>
<dbReference type="InterPro" id="IPR001708">
    <property type="entry name" value="YidC/ALB3/OXA1/COX18"/>
</dbReference>
<reference evidence="16 17" key="1">
    <citation type="submission" date="2021-08" db="EMBL/GenBank/DDBJ databases">
        <title>Bartonella raoulti 094 sp. nov.</title>
        <authorList>
            <person name="Zgheib R."/>
            <person name="Hammoud A."/>
        </authorList>
    </citation>
    <scope>NUCLEOTIDE SEQUENCE [LARGE SCALE GENOMIC DNA]</scope>
    <source>
        <strain evidence="16 17">094</strain>
    </source>
</reference>
<dbReference type="NCBIfam" id="TIGR03592">
    <property type="entry name" value="yidC_oxa1_cterm"/>
    <property type="match status" value="1"/>
</dbReference>
<name>A0ABS7I7K7_9HYPH</name>
<keyword evidence="17" id="KW-1185">Reference proteome</keyword>
<evidence type="ECO:0000256" key="6">
    <source>
        <dbReference type="ARBA" id="ARBA00022692"/>
    </source>
</evidence>
<feature type="transmembrane region" description="Helical" evidence="13">
    <location>
        <begin position="545"/>
        <end position="572"/>
    </location>
</feature>
<evidence type="ECO:0000256" key="11">
    <source>
        <dbReference type="ARBA" id="ARBA00033245"/>
    </source>
</evidence>
<feature type="domain" description="Membrane insertase YidC N-terminal" evidence="15">
    <location>
        <begin position="88"/>
        <end position="377"/>
    </location>
</feature>
<evidence type="ECO:0000256" key="5">
    <source>
        <dbReference type="ARBA" id="ARBA00022475"/>
    </source>
</evidence>
<dbReference type="CDD" id="cd19961">
    <property type="entry name" value="EcYidC-like_peri"/>
    <property type="match status" value="1"/>
</dbReference>
<evidence type="ECO:0000256" key="13">
    <source>
        <dbReference type="HAMAP-Rule" id="MF_01810"/>
    </source>
</evidence>
<keyword evidence="10 13" id="KW-0143">Chaperone</keyword>
<evidence type="ECO:0000256" key="12">
    <source>
        <dbReference type="ARBA" id="ARBA00033342"/>
    </source>
</evidence>
<feature type="transmembrane region" description="Helical" evidence="13">
    <location>
        <begin position="458"/>
        <end position="479"/>
    </location>
</feature>
<comment type="function">
    <text evidence="13">Required for the insertion and/or proper folding and/or complex formation of integral membrane proteins into the membrane. Involved in integration of membrane proteins that insert both dependently and independently of the Sec translocase complex, as well as at least some lipoproteins. Aids folding of multispanning membrane proteins.</text>
</comment>
<evidence type="ECO:0000256" key="3">
    <source>
        <dbReference type="ARBA" id="ARBA00015325"/>
    </source>
</evidence>
<feature type="transmembrane region" description="Helical" evidence="13">
    <location>
        <begin position="6"/>
        <end position="27"/>
    </location>
</feature>
<comment type="similarity">
    <text evidence="2 13">Belongs to the OXA1/ALB3/YidC family. Type 1 subfamily.</text>
</comment>
<dbReference type="NCBIfam" id="TIGR03593">
    <property type="entry name" value="yidC_nterm"/>
    <property type="match status" value="1"/>
</dbReference>
<evidence type="ECO:0000259" key="14">
    <source>
        <dbReference type="Pfam" id="PF02096"/>
    </source>
</evidence>
<dbReference type="InterPro" id="IPR028055">
    <property type="entry name" value="YidC/Oxa/ALB_C"/>
</dbReference>
<evidence type="ECO:0000313" key="16">
    <source>
        <dbReference type="EMBL" id="MBX4335151.1"/>
    </source>
</evidence>